<reference evidence="1 2" key="1">
    <citation type="submission" date="2015-02" db="EMBL/GenBank/DDBJ databases">
        <title>Draft genome sequences of ten Microbacterium spp. with emphasis on heavy metal contaminated environments.</title>
        <authorList>
            <person name="Corretto E."/>
        </authorList>
    </citation>
    <scope>NUCLEOTIDE SEQUENCE [LARGE SCALE GENOMIC DNA]</scope>
    <source>
        <strain evidence="1 2">BEL163</strain>
    </source>
</reference>
<evidence type="ECO:0000313" key="1">
    <source>
        <dbReference type="EMBL" id="KJL22945.1"/>
    </source>
</evidence>
<gene>
    <name evidence="1" type="ORF">RN51_01691</name>
</gene>
<organism evidence="1 2">
    <name type="scientific">Microbacterium oxydans</name>
    <dbReference type="NCBI Taxonomy" id="82380"/>
    <lineage>
        <taxon>Bacteria</taxon>
        <taxon>Bacillati</taxon>
        <taxon>Actinomycetota</taxon>
        <taxon>Actinomycetes</taxon>
        <taxon>Micrococcales</taxon>
        <taxon>Microbacteriaceae</taxon>
        <taxon>Microbacterium</taxon>
    </lineage>
</organism>
<proteinExistence type="predicted"/>
<accession>A0A0F0KS41</accession>
<protein>
    <submittedName>
        <fullName evidence="1">Uncharacterized protein</fullName>
    </submittedName>
</protein>
<dbReference type="OrthoDB" id="9925817at2"/>
<sequence>MTDNGNMHPFEPTIRAAVNAVEARLPEIRAAKESHPDRWQALHLESFWNGDAALVVLKPRNVRPTDMTVTADGDLQEYMGGHGAVAVLLRNAATHIVVDCNVETARVQMTLPITAL</sequence>
<comment type="caution">
    <text evidence="1">The sequence shown here is derived from an EMBL/GenBank/DDBJ whole genome shotgun (WGS) entry which is preliminary data.</text>
</comment>
<dbReference type="PATRIC" id="fig|82380.10.peg.1700"/>
<dbReference type="EMBL" id="JYIV01000024">
    <property type="protein sequence ID" value="KJL22945.1"/>
    <property type="molecule type" value="Genomic_DNA"/>
</dbReference>
<dbReference type="Proteomes" id="UP000033725">
    <property type="component" value="Unassembled WGS sequence"/>
</dbReference>
<dbReference type="AlphaFoldDB" id="A0A0F0KS41"/>
<evidence type="ECO:0000313" key="2">
    <source>
        <dbReference type="Proteomes" id="UP000033725"/>
    </source>
</evidence>
<name>A0A0F0KS41_9MICO</name>
<dbReference type="RefSeq" id="WP_045263590.1">
    <property type="nucleotide sequence ID" value="NZ_JYIV01000024.1"/>
</dbReference>